<keyword evidence="6 12" id="KW-0347">Helicase</keyword>
<dbReference type="STRING" id="1798406.A3A04_00120"/>
<dbReference type="GO" id="GO:0006269">
    <property type="term" value="P:DNA replication, synthesis of primer"/>
    <property type="evidence" value="ECO:0007669"/>
    <property type="project" value="UniProtKB-UniRule"/>
</dbReference>
<dbReference type="GO" id="GO:0005829">
    <property type="term" value="C:cytosol"/>
    <property type="evidence" value="ECO:0007669"/>
    <property type="project" value="TreeGrafter"/>
</dbReference>
<dbReference type="FunFam" id="1.10.860.10:FF:000001">
    <property type="entry name" value="Replicative DNA helicase"/>
    <property type="match status" value="1"/>
</dbReference>
<keyword evidence="3 12" id="KW-0235">DNA replication</keyword>
<dbReference type="PANTHER" id="PTHR30153">
    <property type="entry name" value="REPLICATIVE DNA HELICASE DNAB"/>
    <property type="match status" value="1"/>
</dbReference>
<dbReference type="PANTHER" id="PTHR30153:SF2">
    <property type="entry name" value="REPLICATIVE DNA HELICASE"/>
    <property type="match status" value="1"/>
</dbReference>
<dbReference type="InterPro" id="IPR007693">
    <property type="entry name" value="DNA_helicase_DnaB-like_N"/>
</dbReference>
<dbReference type="GO" id="GO:0016887">
    <property type="term" value="F:ATP hydrolysis activity"/>
    <property type="evidence" value="ECO:0007669"/>
    <property type="project" value="RHEA"/>
</dbReference>
<dbReference type="InterPro" id="IPR016136">
    <property type="entry name" value="DNA_helicase_N/primase_C"/>
</dbReference>
<evidence type="ECO:0000256" key="9">
    <source>
        <dbReference type="ARBA" id="ARBA00023235"/>
    </source>
</evidence>
<dbReference type="GO" id="GO:1990077">
    <property type="term" value="C:primosome complex"/>
    <property type="evidence" value="ECO:0007669"/>
    <property type="project" value="UniProtKB-UniRule"/>
</dbReference>
<evidence type="ECO:0000256" key="7">
    <source>
        <dbReference type="ARBA" id="ARBA00022840"/>
    </source>
</evidence>
<dbReference type="Pfam" id="PF03796">
    <property type="entry name" value="DnaB_C"/>
    <property type="match status" value="1"/>
</dbReference>
<comment type="function">
    <text evidence="12">The main replicative DNA helicase, it participates in initiation and elongation during chromosome replication. Travels ahead of the DNA replisome, separating dsDNA into templates for DNA synthesis. A processive ATP-dependent 5'-3' DNA helicase it has DNA-dependent ATPase activity.</text>
</comment>
<evidence type="ECO:0000256" key="2">
    <source>
        <dbReference type="ARBA" id="ARBA00022515"/>
    </source>
</evidence>
<sequence length="455" mass="51757">METKTKIQDRIKVPPQDIDAEQAVLGGLMIDNNAIIKVADLLSPHDFYNPHHVTIYSAILELFEKHHPTDILNLSSRLKEKEKLQEIGGKSYLADLINKIPSSFHVASYAERVKEKKVMRDLIEASVVINETAYNFNGDTEELLDHVEQKIFNIAKHADRAKFVSIKEELEEAFERIEKLQGGSKELRGVPTGFDELDGYLSGLQRSDLVVLGARPSFGKTALALDIARQACKKTGKAVGIFSLEMSRDQITDRLLSAESQLPLWRLRTQRITDETEFQMLHAAMDNLSKLPIFIDDTASPTILHLRTNARRLQLENDLCLLVVDYLQLIQPRINRDNVVQQITEVSRGLKAMAKELNIPILALSQLSRAVDQREVRIPRLSDLRESGSIEQDSDVVLFLYRKDREKKERLEAPTAEEENLTEVIIAKHRNGPLGTVKLKFDPERVSFRTIDKFH</sequence>
<keyword evidence="2 12" id="KW-0639">Primosome</keyword>
<dbReference type="SUPFAM" id="SSF52540">
    <property type="entry name" value="P-loop containing nucleoside triphosphate hydrolases"/>
    <property type="match status" value="1"/>
</dbReference>
<protein>
    <recommendedName>
        <fullName evidence="11 12">Replicative DNA helicase</fullName>
        <ecNumber evidence="11 12">5.6.2.3</ecNumber>
    </recommendedName>
</protein>
<evidence type="ECO:0000259" key="13">
    <source>
        <dbReference type="PROSITE" id="PS51199"/>
    </source>
</evidence>
<evidence type="ECO:0000256" key="1">
    <source>
        <dbReference type="ARBA" id="ARBA00008428"/>
    </source>
</evidence>
<comment type="similarity">
    <text evidence="1 12">Belongs to the helicase family. DnaB subfamily.</text>
</comment>
<dbReference type="Proteomes" id="UP000178517">
    <property type="component" value="Unassembled WGS sequence"/>
</dbReference>
<evidence type="ECO:0000256" key="8">
    <source>
        <dbReference type="ARBA" id="ARBA00023125"/>
    </source>
</evidence>
<proteinExistence type="inferred from homology"/>
<dbReference type="InterPro" id="IPR036185">
    <property type="entry name" value="DNA_heli_DnaB-like_N_sf"/>
</dbReference>
<evidence type="ECO:0000256" key="4">
    <source>
        <dbReference type="ARBA" id="ARBA00022741"/>
    </source>
</evidence>
<dbReference type="AlphaFoldDB" id="A0A1G1ZLB3"/>
<evidence type="ECO:0000256" key="5">
    <source>
        <dbReference type="ARBA" id="ARBA00022801"/>
    </source>
</evidence>
<keyword evidence="7 12" id="KW-0067">ATP-binding</keyword>
<dbReference type="GO" id="GO:0005524">
    <property type="term" value="F:ATP binding"/>
    <property type="evidence" value="ECO:0007669"/>
    <property type="project" value="UniProtKB-UniRule"/>
</dbReference>
<dbReference type="InterPro" id="IPR007694">
    <property type="entry name" value="DNA_helicase_DnaB-like_C"/>
</dbReference>
<evidence type="ECO:0000256" key="12">
    <source>
        <dbReference type="RuleBase" id="RU362085"/>
    </source>
</evidence>
<feature type="domain" description="SF4 helicase" evidence="13">
    <location>
        <begin position="183"/>
        <end position="455"/>
    </location>
</feature>
<evidence type="ECO:0000313" key="14">
    <source>
        <dbReference type="EMBL" id="OGY65438.1"/>
    </source>
</evidence>
<evidence type="ECO:0000256" key="6">
    <source>
        <dbReference type="ARBA" id="ARBA00022806"/>
    </source>
</evidence>
<dbReference type="CDD" id="cd00984">
    <property type="entry name" value="DnaB_C"/>
    <property type="match status" value="1"/>
</dbReference>
<dbReference type="PROSITE" id="PS51199">
    <property type="entry name" value="SF4_HELICASE"/>
    <property type="match status" value="1"/>
</dbReference>
<dbReference type="NCBIfam" id="TIGR00665">
    <property type="entry name" value="DnaB"/>
    <property type="match status" value="1"/>
</dbReference>
<reference evidence="14 15" key="1">
    <citation type="journal article" date="2016" name="Nat. Commun.">
        <title>Thousands of microbial genomes shed light on interconnected biogeochemical processes in an aquifer system.</title>
        <authorList>
            <person name="Anantharaman K."/>
            <person name="Brown C.T."/>
            <person name="Hug L.A."/>
            <person name="Sharon I."/>
            <person name="Castelle C.J."/>
            <person name="Probst A.J."/>
            <person name="Thomas B.C."/>
            <person name="Singh A."/>
            <person name="Wilkins M.J."/>
            <person name="Karaoz U."/>
            <person name="Brodie E.L."/>
            <person name="Williams K.H."/>
            <person name="Hubbard S.S."/>
            <person name="Banfield J.F."/>
        </authorList>
    </citation>
    <scope>NUCLEOTIDE SEQUENCE [LARGE SCALE GENOMIC DNA]</scope>
</reference>
<gene>
    <name evidence="14" type="ORF">A3A04_00120</name>
</gene>
<dbReference type="SUPFAM" id="SSF48024">
    <property type="entry name" value="N-terminal domain of DnaB helicase"/>
    <property type="match status" value="1"/>
</dbReference>
<comment type="caution">
    <text evidence="14">The sequence shown here is derived from an EMBL/GenBank/DDBJ whole genome shotgun (WGS) entry which is preliminary data.</text>
</comment>
<dbReference type="InterPro" id="IPR027417">
    <property type="entry name" value="P-loop_NTPase"/>
</dbReference>
<dbReference type="Gene3D" id="1.10.860.10">
    <property type="entry name" value="DNAb Helicase, Chain A"/>
    <property type="match status" value="1"/>
</dbReference>
<dbReference type="EMBL" id="MHJI01000016">
    <property type="protein sequence ID" value="OGY65438.1"/>
    <property type="molecule type" value="Genomic_DNA"/>
</dbReference>
<dbReference type="GO" id="GO:0043139">
    <property type="term" value="F:5'-3' DNA helicase activity"/>
    <property type="evidence" value="ECO:0007669"/>
    <property type="project" value="UniProtKB-EC"/>
</dbReference>
<accession>A0A1G1ZLB3</accession>
<dbReference type="Pfam" id="PF00772">
    <property type="entry name" value="DnaB"/>
    <property type="match status" value="1"/>
</dbReference>
<organism evidence="14 15">
    <name type="scientific">Candidatus Harrisonbacteria bacterium RIFCSPLOWO2_01_FULL_40_28</name>
    <dbReference type="NCBI Taxonomy" id="1798406"/>
    <lineage>
        <taxon>Bacteria</taxon>
        <taxon>Candidatus Harrisoniibacteriota</taxon>
    </lineage>
</organism>
<keyword evidence="9" id="KW-0413">Isomerase</keyword>
<evidence type="ECO:0000256" key="3">
    <source>
        <dbReference type="ARBA" id="ARBA00022705"/>
    </source>
</evidence>
<name>A0A1G1ZLB3_9BACT</name>
<dbReference type="EC" id="5.6.2.3" evidence="11 12"/>
<evidence type="ECO:0000256" key="10">
    <source>
        <dbReference type="ARBA" id="ARBA00048954"/>
    </source>
</evidence>
<evidence type="ECO:0000256" key="11">
    <source>
        <dbReference type="NCBIfam" id="TIGR00665"/>
    </source>
</evidence>
<keyword evidence="8 12" id="KW-0238">DNA-binding</keyword>
<dbReference type="InterPro" id="IPR007692">
    <property type="entry name" value="DNA_helicase_DnaB"/>
</dbReference>
<evidence type="ECO:0000313" key="15">
    <source>
        <dbReference type="Proteomes" id="UP000178517"/>
    </source>
</evidence>
<comment type="catalytic activity">
    <reaction evidence="10 12">
        <text>ATP + H2O = ADP + phosphate + H(+)</text>
        <dbReference type="Rhea" id="RHEA:13065"/>
        <dbReference type="ChEBI" id="CHEBI:15377"/>
        <dbReference type="ChEBI" id="CHEBI:15378"/>
        <dbReference type="ChEBI" id="CHEBI:30616"/>
        <dbReference type="ChEBI" id="CHEBI:43474"/>
        <dbReference type="ChEBI" id="CHEBI:456216"/>
        <dbReference type="EC" id="5.6.2.3"/>
    </reaction>
</comment>
<keyword evidence="4 12" id="KW-0547">Nucleotide-binding</keyword>
<keyword evidence="5 12" id="KW-0378">Hydrolase</keyword>
<dbReference type="GO" id="GO:0003677">
    <property type="term" value="F:DNA binding"/>
    <property type="evidence" value="ECO:0007669"/>
    <property type="project" value="UniProtKB-UniRule"/>
</dbReference>
<dbReference type="Gene3D" id="3.40.50.300">
    <property type="entry name" value="P-loop containing nucleotide triphosphate hydrolases"/>
    <property type="match status" value="1"/>
</dbReference>